<feature type="compositionally biased region" description="Basic and acidic residues" evidence="4">
    <location>
        <begin position="713"/>
        <end position="732"/>
    </location>
</feature>
<dbReference type="PANTHER" id="PTHR13213">
    <property type="entry name" value="MYB-BINDING PROTEIN 1A FAMILY MEMBER"/>
    <property type="match status" value="1"/>
</dbReference>
<keyword evidence="3" id="KW-0539">Nucleus</keyword>
<evidence type="ECO:0000256" key="3">
    <source>
        <dbReference type="ARBA" id="ARBA00023242"/>
    </source>
</evidence>
<feature type="compositionally biased region" description="Low complexity" evidence="4">
    <location>
        <begin position="738"/>
        <end position="748"/>
    </location>
</feature>
<dbReference type="GO" id="GO:0005730">
    <property type="term" value="C:nucleolus"/>
    <property type="evidence" value="ECO:0007669"/>
    <property type="project" value="InterPro"/>
</dbReference>
<organism evidence="5 6">
    <name type="scientific">Eremothecium sinecaudum</name>
    <dbReference type="NCBI Taxonomy" id="45286"/>
    <lineage>
        <taxon>Eukaryota</taxon>
        <taxon>Fungi</taxon>
        <taxon>Dikarya</taxon>
        <taxon>Ascomycota</taxon>
        <taxon>Saccharomycotina</taxon>
        <taxon>Saccharomycetes</taxon>
        <taxon>Saccharomycetales</taxon>
        <taxon>Saccharomycetaceae</taxon>
        <taxon>Eremothecium</taxon>
    </lineage>
</organism>
<dbReference type="PANTHER" id="PTHR13213:SF2">
    <property type="entry name" value="MYB-BINDING PROTEIN 1A"/>
    <property type="match status" value="1"/>
</dbReference>
<feature type="region of interest" description="Disordered" evidence="4">
    <location>
        <begin position="703"/>
        <end position="767"/>
    </location>
</feature>
<evidence type="ECO:0000256" key="2">
    <source>
        <dbReference type="ARBA" id="ARBA00006809"/>
    </source>
</evidence>
<dbReference type="GO" id="GO:0006355">
    <property type="term" value="P:regulation of DNA-templated transcription"/>
    <property type="evidence" value="ECO:0007669"/>
    <property type="project" value="InterPro"/>
</dbReference>
<evidence type="ECO:0000313" key="5">
    <source>
        <dbReference type="EMBL" id="AMD20168.1"/>
    </source>
</evidence>
<accession>A0A0X8HRM3</accession>
<dbReference type="SUPFAM" id="SSF48371">
    <property type="entry name" value="ARM repeat"/>
    <property type="match status" value="1"/>
</dbReference>
<reference evidence="5 6" key="1">
    <citation type="submission" date="2016-01" db="EMBL/GenBank/DDBJ databases">
        <title>Genome sequence of the yeast Holleya sinecauda.</title>
        <authorList>
            <person name="Dietrich F.S."/>
        </authorList>
    </citation>
    <scope>NUCLEOTIDE SEQUENCE [LARGE SCALE GENOMIC DNA]</scope>
    <source>
        <strain evidence="5 6">ATCC 58844</strain>
    </source>
</reference>
<protein>
    <submittedName>
        <fullName evidence="5">HCR018Wp</fullName>
    </submittedName>
</protein>
<comment type="similarity">
    <text evidence="2">Belongs to the MYBBP1A family.</text>
</comment>
<dbReference type="Pfam" id="PF04931">
    <property type="entry name" value="DNA_pol_phi"/>
    <property type="match status" value="1"/>
</dbReference>
<sequence>MTKQVNRDSFYRLASDLESERVKGAVTLVNDLSERAVNDEDASEWDYVLHRLIKGLASSNQSARLGFSTCLAEVVALSIKKGHLKSIDEYIALMLKLLSKEKVKNGNEERGKLFGRLFGLQTLLNEPLFSIAFKVEKGSISNEFVVSFTRHLSELAHSKPWLREPCLFTLYQTVEKLAGFFDESMLRSMFNILDEYQFTLTNEGLTIYLHLLYKCEETRKITENTDLLSNLDLRTNWKNNNPLASGNAKLLVSVLKDVVPAESDGLKQKGSWAPRLHFVWDIILPLICRVRETRENDAHVSKKRKKRQKLTEIQFPEFWQTVVEEVFFSEKASSERKYLGILILEKTIQIIPQELVQQVFSKNVMRTLINQSVDSKRNLHKITSNLLNQIGIVCEKQPNKTVNIIESLWFGPNGTINFDRLTKSKTVHGILISRSIDDGILATLVACILKNIQKEHDNFQITTFGLDTLLHIVKGHRSKASFVWLEQLLQYIVKLAFFDLNDKIGPHSQTNNEELQSLAKERLFSILGELIPLSKSTNSTTWSYVTLQILLTNAKTATLSLKLDKELEEVAKKALETLVNIRADYNNPEADLKLKSLEQLLSVCLLQLYAGDTDAVSVLEELISFYSKSGNEVNTLVGLTELLLSMLAQKKAMLRKLSMLVWESLVVDVGKEQLEILVEVLSARENKEGFASLFEAADEYVDISEDEDSNSECDSHHVHVHGSEGENERKETEDYEDSGSGSDSGSESNSEEDDESTSDAEQGDDVARIDKETTSALATALKLPDNILKDNGDIGYNIEDDGEESEEESMDDEAMLELDDQLSAIFKRRNEALHKVQTGNQRKLEVKELRESVISFKHRILDMLEIYYKHIDRTINCSEKCTSRMCYDLLSTIKPLIKCMQQTTDKALADKSARLLKANVCKLKVSYISKDVDGEHIISYLKDLHSSAIASKPGQFPNLYYSTCSTTSLFLAKVLNAVSNNESSYASLIDIYAESMKNWVSNGKFGRSFFIDFVNWLESKKSKN</sequence>
<name>A0A0X8HRM3_9SACH</name>
<evidence type="ECO:0000313" key="6">
    <source>
        <dbReference type="Proteomes" id="UP000243052"/>
    </source>
</evidence>
<comment type="subcellular location">
    <subcellularLocation>
        <location evidence="1">Nucleus</location>
    </subcellularLocation>
</comment>
<dbReference type="InterPro" id="IPR016024">
    <property type="entry name" value="ARM-type_fold"/>
</dbReference>
<dbReference type="EMBL" id="CP014243">
    <property type="protein sequence ID" value="AMD20168.1"/>
    <property type="molecule type" value="Genomic_DNA"/>
</dbReference>
<dbReference type="InterPro" id="IPR007015">
    <property type="entry name" value="DNA_pol_V/MYBBP1A"/>
</dbReference>
<evidence type="ECO:0000256" key="1">
    <source>
        <dbReference type="ARBA" id="ARBA00004123"/>
    </source>
</evidence>
<dbReference type="RefSeq" id="XP_017987164.1">
    <property type="nucleotide sequence ID" value="XM_018131675.1"/>
</dbReference>
<evidence type="ECO:0000256" key="4">
    <source>
        <dbReference type="SAM" id="MobiDB-lite"/>
    </source>
</evidence>
<dbReference type="AlphaFoldDB" id="A0A0X8HRM3"/>
<dbReference type="GO" id="GO:0000182">
    <property type="term" value="F:rDNA binding"/>
    <property type="evidence" value="ECO:0007669"/>
    <property type="project" value="TreeGrafter"/>
</dbReference>
<feature type="compositionally biased region" description="Acidic residues" evidence="4">
    <location>
        <begin position="749"/>
        <end position="764"/>
    </location>
</feature>
<proteinExistence type="inferred from homology"/>
<dbReference type="GeneID" id="28723404"/>
<gene>
    <name evidence="5" type="ORF">AW171_hschr32046</name>
</gene>
<dbReference type="OrthoDB" id="342531at2759"/>
<keyword evidence="6" id="KW-1185">Reference proteome</keyword>
<dbReference type="Proteomes" id="UP000243052">
    <property type="component" value="Chromosome iii"/>
</dbReference>
<dbReference type="STRING" id="45286.A0A0X8HRM3"/>